<feature type="transmembrane region" description="Helical" evidence="1">
    <location>
        <begin position="36"/>
        <end position="61"/>
    </location>
</feature>
<accession>A0A8R7QX69</accession>
<sequence length="111" mass="13070">MRWLLPVVIGHSCSLVATHMRFFFHFPYRLVRFERILFLLVGPLDVPPLISACTFFISTLLRLRSWIDRCMGTCRCSQSCHQIRLEVFQTDSYILKWLCSSHSWGRSCLTI</sequence>
<evidence type="ECO:0000256" key="1">
    <source>
        <dbReference type="SAM" id="Phobius"/>
    </source>
</evidence>
<protein>
    <submittedName>
        <fullName evidence="2">Uncharacterized protein</fullName>
    </submittedName>
</protein>
<reference evidence="2" key="3">
    <citation type="submission" date="2022-06" db="UniProtKB">
        <authorList>
            <consortium name="EnsemblPlants"/>
        </authorList>
    </citation>
    <scope>IDENTIFICATION</scope>
</reference>
<dbReference type="AlphaFoldDB" id="A0A8R7QX69"/>
<dbReference type="Gramene" id="TuG1812G0700002099.01.T09">
    <property type="protein sequence ID" value="TuG1812G0700002099.01.T09"/>
    <property type="gene ID" value="TuG1812G0700002099.01"/>
</dbReference>
<proteinExistence type="predicted"/>
<evidence type="ECO:0000313" key="3">
    <source>
        <dbReference type="Proteomes" id="UP000015106"/>
    </source>
</evidence>
<evidence type="ECO:0000313" key="2">
    <source>
        <dbReference type="EnsemblPlants" id="TuG1812G0700002099.01.T09"/>
    </source>
</evidence>
<dbReference type="Proteomes" id="UP000015106">
    <property type="component" value="Chromosome 7"/>
</dbReference>
<organism evidence="2 3">
    <name type="scientific">Triticum urartu</name>
    <name type="common">Red wild einkorn</name>
    <name type="synonym">Crithodium urartu</name>
    <dbReference type="NCBI Taxonomy" id="4572"/>
    <lineage>
        <taxon>Eukaryota</taxon>
        <taxon>Viridiplantae</taxon>
        <taxon>Streptophyta</taxon>
        <taxon>Embryophyta</taxon>
        <taxon>Tracheophyta</taxon>
        <taxon>Spermatophyta</taxon>
        <taxon>Magnoliopsida</taxon>
        <taxon>Liliopsida</taxon>
        <taxon>Poales</taxon>
        <taxon>Poaceae</taxon>
        <taxon>BOP clade</taxon>
        <taxon>Pooideae</taxon>
        <taxon>Triticodae</taxon>
        <taxon>Triticeae</taxon>
        <taxon>Triticinae</taxon>
        <taxon>Triticum</taxon>
    </lineage>
</organism>
<keyword evidence="1" id="KW-0812">Transmembrane</keyword>
<keyword evidence="1" id="KW-0472">Membrane</keyword>
<reference evidence="2" key="2">
    <citation type="submission" date="2018-03" db="EMBL/GenBank/DDBJ databases">
        <title>The Triticum urartu genome reveals the dynamic nature of wheat genome evolution.</title>
        <authorList>
            <person name="Ling H."/>
            <person name="Ma B."/>
            <person name="Shi X."/>
            <person name="Liu H."/>
            <person name="Dong L."/>
            <person name="Sun H."/>
            <person name="Cao Y."/>
            <person name="Gao Q."/>
            <person name="Zheng S."/>
            <person name="Li Y."/>
            <person name="Yu Y."/>
            <person name="Du H."/>
            <person name="Qi M."/>
            <person name="Li Y."/>
            <person name="Yu H."/>
            <person name="Cui Y."/>
            <person name="Wang N."/>
            <person name="Chen C."/>
            <person name="Wu H."/>
            <person name="Zhao Y."/>
            <person name="Zhang J."/>
            <person name="Li Y."/>
            <person name="Zhou W."/>
            <person name="Zhang B."/>
            <person name="Hu W."/>
            <person name="Eijk M."/>
            <person name="Tang J."/>
            <person name="Witsenboer H."/>
            <person name="Zhao S."/>
            <person name="Li Z."/>
            <person name="Zhang A."/>
            <person name="Wang D."/>
            <person name="Liang C."/>
        </authorList>
    </citation>
    <scope>NUCLEOTIDE SEQUENCE [LARGE SCALE GENOMIC DNA]</scope>
    <source>
        <strain evidence="2">cv. G1812</strain>
    </source>
</reference>
<name>A0A8R7QX69_TRIUA</name>
<keyword evidence="1" id="KW-1133">Transmembrane helix</keyword>
<reference evidence="3" key="1">
    <citation type="journal article" date="2013" name="Nature">
        <title>Draft genome of the wheat A-genome progenitor Triticum urartu.</title>
        <authorList>
            <person name="Ling H.Q."/>
            <person name="Zhao S."/>
            <person name="Liu D."/>
            <person name="Wang J."/>
            <person name="Sun H."/>
            <person name="Zhang C."/>
            <person name="Fan H."/>
            <person name="Li D."/>
            <person name="Dong L."/>
            <person name="Tao Y."/>
            <person name="Gao C."/>
            <person name="Wu H."/>
            <person name="Li Y."/>
            <person name="Cui Y."/>
            <person name="Guo X."/>
            <person name="Zheng S."/>
            <person name="Wang B."/>
            <person name="Yu K."/>
            <person name="Liang Q."/>
            <person name="Yang W."/>
            <person name="Lou X."/>
            <person name="Chen J."/>
            <person name="Feng M."/>
            <person name="Jian J."/>
            <person name="Zhang X."/>
            <person name="Luo G."/>
            <person name="Jiang Y."/>
            <person name="Liu J."/>
            <person name="Wang Z."/>
            <person name="Sha Y."/>
            <person name="Zhang B."/>
            <person name="Wu H."/>
            <person name="Tang D."/>
            <person name="Shen Q."/>
            <person name="Xue P."/>
            <person name="Zou S."/>
            <person name="Wang X."/>
            <person name="Liu X."/>
            <person name="Wang F."/>
            <person name="Yang Y."/>
            <person name="An X."/>
            <person name="Dong Z."/>
            <person name="Zhang K."/>
            <person name="Zhang X."/>
            <person name="Luo M.C."/>
            <person name="Dvorak J."/>
            <person name="Tong Y."/>
            <person name="Wang J."/>
            <person name="Yang H."/>
            <person name="Li Z."/>
            <person name="Wang D."/>
            <person name="Zhang A."/>
            <person name="Wang J."/>
        </authorList>
    </citation>
    <scope>NUCLEOTIDE SEQUENCE</scope>
    <source>
        <strain evidence="3">cv. G1812</strain>
    </source>
</reference>
<dbReference type="EnsemblPlants" id="TuG1812G0700002099.01.T09">
    <property type="protein sequence ID" value="TuG1812G0700002099.01.T09"/>
    <property type="gene ID" value="TuG1812G0700002099.01"/>
</dbReference>
<keyword evidence="3" id="KW-1185">Reference proteome</keyword>